<reference evidence="3 4" key="1">
    <citation type="submission" date="2020-08" db="EMBL/GenBank/DDBJ databases">
        <title>Genomic Encyclopedia of Type Strains, Phase III (KMG-III): the genomes of soil and plant-associated and newly described type strains.</title>
        <authorList>
            <person name="Whitman W."/>
        </authorList>
    </citation>
    <scope>NUCLEOTIDE SEQUENCE [LARGE SCALE GENOMIC DNA]</scope>
    <source>
        <strain evidence="3 4">CECT 8799</strain>
    </source>
</reference>
<dbReference type="Pfam" id="PF05170">
    <property type="entry name" value="AsmA"/>
    <property type="match status" value="2"/>
</dbReference>
<sequence length="678" mass="74660">MAWITRGLIFLLVLILLLAGAVTWLFAGLDVNQYKPQLEQLAAKQGVALKLDGDIGWQLWPNIALKLEGIQLAPLPLPEQPLVRADAISIGVALMPLLKKRIEAREVVLMAPQIDLSVDERGRGNWELITEAIEAKQKQQAEEPPKLDVPADGDREGLHFALEKLRIEDGRIRYRDARSESEYIVEKLRVSADNLVPGGEPGQVQASAEVGGNALEQPVELKLNSSLALDKGLNGLRLQPLTIEAESGEAAAQINLRGFLRRSAADQPWQIQLNLSAEAEPLRPWLTLTGTELATQSGAVLKRFSLETDIQGTEKKLDLTPLQLQLDDTIFAGSAQFRNDNIPGLDLTLRGGKLVLDDYLPPPSPAEEEEQASPAATTEPTPLPLTAMRGFTAKLNLSLEQLNAVDLQVDRPQLQLTVDNGLYRLQKLSAGLYGGQLNSSGQFNARGQSAQADLSGGLTGVEIFEVQKALFPNERVQLSGKADINWTAQTSGKDTEQLQKQLRAAVQLSSEQLAITPFNLEKGMCQLVSYAEKTPLPEREWPARTRLQDLRADIVVEGDKVRVQEILAGVENIALTGDGEVDLEQQEFDFALGLSLMGNKTSADGCTVQNERWRNRPLPLRCKDSFADAGAGSCKPDSRRLDDLLREELRYKAEKKYGEKVEKKVEELKDKLKGLFNR</sequence>
<dbReference type="PANTHER" id="PTHR30441:SF8">
    <property type="entry name" value="DUF748 DOMAIN-CONTAINING PROTEIN"/>
    <property type="match status" value="1"/>
</dbReference>
<keyword evidence="4" id="KW-1185">Reference proteome</keyword>
<dbReference type="PANTHER" id="PTHR30441">
    <property type="entry name" value="DUF748 DOMAIN-CONTAINING PROTEIN"/>
    <property type="match status" value="1"/>
</dbReference>
<dbReference type="InterPro" id="IPR052894">
    <property type="entry name" value="AsmA-related"/>
</dbReference>
<feature type="region of interest" description="Disordered" evidence="1">
    <location>
        <begin position="358"/>
        <end position="382"/>
    </location>
</feature>
<dbReference type="Proteomes" id="UP000535937">
    <property type="component" value="Unassembled WGS sequence"/>
</dbReference>
<name>A0A7W4WAG0_9GAMM</name>
<evidence type="ECO:0000256" key="1">
    <source>
        <dbReference type="SAM" id="MobiDB-lite"/>
    </source>
</evidence>
<proteinExistence type="predicted"/>
<dbReference type="EMBL" id="JACHWZ010000005">
    <property type="protein sequence ID" value="MBB3060619.1"/>
    <property type="molecule type" value="Genomic_DNA"/>
</dbReference>
<dbReference type="GO" id="GO:0090313">
    <property type="term" value="P:regulation of protein targeting to membrane"/>
    <property type="evidence" value="ECO:0007669"/>
    <property type="project" value="TreeGrafter"/>
</dbReference>
<dbReference type="AlphaFoldDB" id="A0A7W4WAG0"/>
<feature type="domain" description="AsmA" evidence="2">
    <location>
        <begin position="271"/>
        <end position="529"/>
    </location>
</feature>
<dbReference type="RefSeq" id="WP_183458150.1">
    <property type="nucleotide sequence ID" value="NZ_JACHWZ010000005.1"/>
</dbReference>
<feature type="domain" description="AsmA" evidence="2">
    <location>
        <begin position="8"/>
        <end position="198"/>
    </location>
</feature>
<organism evidence="3 4">
    <name type="scientific">Microbulbifer rhizosphaerae</name>
    <dbReference type="NCBI Taxonomy" id="1562603"/>
    <lineage>
        <taxon>Bacteria</taxon>
        <taxon>Pseudomonadati</taxon>
        <taxon>Pseudomonadota</taxon>
        <taxon>Gammaproteobacteria</taxon>
        <taxon>Cellvibrionales</taxon>
        <taxon>Microbulbiferaceae</taxon>
        <taxon>Microbulbifer</taxon>
    </lineage>
</organism>
<protein>
    <submittedName>
        <fullName evidence="3">AsmA protein</fullName>
    </submittedName>
</protein>
<accession>A0A7W4WAG0</accession>
<gene>
    <name evidence="3" type="ORF">FHS09_001438</name>
</gene>
<feature type="compositionally biased region" description="Low complexity" evidence="1">
    <location>
        <begin position="372"/>
        <end position="382"/>
    </location>
</feature>
<dbReference type="GO" id="GO:0005886">
    <property type="term" value="C:plasma membrane"/>
    <property type="evidence" value="ECO:0007669"/>
    <property type="project" value="TreeGrafter"/>
</dbReference>
<comment type="caution">
    <text evidence="3">The sequence shown here is derived from an EMBL/GenBank/DDBJ whole genome shotgun (WGS) entry which is preliminary data.</text>
</comment>
<dbReference type="InterPro" id="IPR007844">
    <property type="entry name" value="AsmA"/>
</dbReference>
<evidence type="ECO:0000313" key="3">
    <source>
        <dbReference type="EMBL" id="MBB3060619.1"/>
    </source>
</evidence>
<evidence type="ECO:0000259" key="2">
    <source>
        <dbReference type="Pfam" id="PF05170"/>
    </source>
</evidence>
<evidence type="ECO:0000313" key="4">
    <source>
        <dbReference type="Proteomes" id="UP000535937"/>
    </source>
</evidence>